<dbReference type="InterPro" id="IPR002401">
    <property type="entry name" value="Cyt_P450_E_grp-I"/>
</dbReference>
<comment type="similarity">
    <text evidence="6">Belongs to the cytochrome P450 family.</text>
</comment>
<evidence type="ECO:0000256" key="3">
    <source>
        <dbReference type="ARBA" id="ARBA00022723"/>
    </source>
</evidence>
<dbReference type="GO" id="GO:0016705">
    <property type="term" value="F:oxidoreductase activity, acting on paired donors, with incorporation or reduction of molecular oxygen"/>
    <property type="evidence" value="ECO:0007669"/>
    <property type="project" value="InterPro"/>
</dbReference>
<dbReference type="PRINTS" id="PR00463">
    <property type="entry name" value="EP450I"/>
</dbReference>
<dbReference type="SUPFAM" id="SSF48264">
    <property type="entry name" value="Cytochrome P450"/>
    <property type="match status" value="1"/>
</dbReference>
<dbReference type="PROSITE" id="PS00086">
    <property type="entry name" value="CYTOCHROME_P450"/>
    <property type="match status" value="1"/>
</dbReference>
<gene>
    <name evidence="7" type="ORF">B0T19DRAFT_456098</name>
</gene>
<dbReference type="Pfam" id="PF00067">
    <property type="entry name" value="p450"/>
    <property type="match status" value="1"/>
</dbReference>
<dbReference type="Proteomes" id="UP001286456">
    <property type="component" value="Unassembled WGS sequence"/>
</dbReference>
<dbReference type="EMBL" id="JAUEPO010000002">
    <property type="protein sequence ID" value="KAK3331742.1"/>
    <property type="molecule type" value="Genomic_DNA"/>
</dbReference>
<keyword evidence="3 5" id="KW-0479">Metal-binding</keyword>
<keyword evidence="6" id="KW-0560">Oxidoreductase</keyword>
<protein>
    <submittedName>
        <fullName evidence="7">Monooxygenase</fullName>
    </submittedName>
</protein>
<name>A0AAE0MGI6_9PEZI</name>
<reference evidence="7" key="1">
    <citation type="journal article" date="2023" name="Mol. Phylogenet. Evol.">
        <title>Genome-scale phylogeny and comparative genomics of the fungal order Sordariales.</title>
        <authorList>
            <person name="Hensen N."/>
            <person name="Bonometti L."/>
            <person name="Westerberg I."/>
            <person name="Brannstrom I.O."/>
            <person name="Guillou S."/>
            <person name="Cros-Aarteil S."/>
            <person name="Calhoun S."/>
            <person name="Haridas S."/>
            <person name="Kuo A."/>
            <person name="Mondo S."/>
            <person name="Pangilinan J."/>
            <person name="Riley R."/>
            <person name="LaButti K."/>
            <person name="Andreopoulos B."/>
            <person name="Lipzen A."/>
            <person name="Chen C."/>
            <person name="Yan M."/>
            <person name="Daum C."/>
            <person name="Ng V."/>
            <person name="Clum A."/>
            <person name="Steindorff A."/>
            <person name="Ohm R.A."/>
            <person name="Martin F."/>
            <person name="Silar P."/>
            <person name="Natvig D.O."/>
            <person name="Lalanne C."/>
            <person name="Gautier V."/>
            <person name="Ament-Velasquez S.L."/>
            <person name="Kruys A."/>
            <person name="Hutchinson M.I."/>
            <person name="Powell A.J."/>
            <person name="Barry K."/>
            <person name="Miller A.N."/>
            <person name="Grigoriev I.V."/>
            <person name="Debuchy R."/>
            <person name="Gladieux P."/>
            <person name="Hiltunen Thoren M."/>
            <person name="Johannesson H."/>
        </authorList>
    </citation>
    <scope>NUCLEOTIDE SEQUENCE</scope>
    <source>
        <strain evidence="7">SMH4131-1</strain>
    </source>
</reference>
<dbReference type="PRINTS" id="PR00385">
    <property type="entry name" value="P450"/>
</dbReference>
<evidence type="ECO:0000256" key="1">
    <source>
        <dbReference type="ARBA" id="ARBA00001971"/>
    </source>
</evidence>
<evidence type="ECO:0000313" key="8">
    <source>
        <dbReference type="Proteomes" id="UP001286456"/>
    </source>
</evidence>
<dbReference type="InterPro" id="IPR050121">
    <property type="entry name" value="Cytochrome_P450_monoxygenase"/>
</dbReference>
<organism evidence="7 8">
    <name type="scientific">Cercophora scortea</name>
    <dbReference type="NCBI Taxonomy" id="314031"/>
    <lineage>
        <taxon>Eukaryota</taxon>
        <taxon>Fungi</taxon>
        <taxon>Dikarya</taxon>
        <taxon>Ascomycota</taxon>
        <taxon>Pezizomycotina</taxon>
        <taxon>Sordariomycetes</taxon>
        <taxon>Sordariomycetidae</taxon>
        <taxon>Sordariales</taxon>
        <taxon>Lasiosphaeriaceae</taxon>
        <taxon>Cercophora</taxon>
    </lineage>
</organism>
<proteinExistence type="inferred from homology"/>
<keyword evidence="8" id="KW-1185">Reference proteome</keyword>
<dbReference type="PANTHER" id="PTHR24305">
    <property type="entry name" value="CYTOCHROME P450"/>
    <property type="match status" value="1"/>
</dbReference>
<keyword evidence="2 5" id="KW-0349">Heme</keyword>
<keyword evidence="6 7" id="KW-0503">Monooxygenase</keyword>
<accession>A0AAE0MGI6</accession>
<dbReference type="InterPro" id="IPR001128">
    <property type="entry name" value="Cyt_P450"/>
</dbReference>
<dbReference type="PANTHER" id="PTHR24305:SF199">
    <property type="entry name" value="P450, PUTATIVE (EUROFUNG)-RELATED"/>
    <property type="match status" value="1"/>
</dbReference>
<evidence type="ECO:0000256" key="5">
    <source>
        <dbReference type="PIRSR" id="PIRSR602401-1"/>
    </source>
</evidence>
<evidence type="ECO:0000256" key="2">
    <source>
        <dbReference type="ARBA" id="ARBA00022617"/>
    </source>
</evidence>
<dbReference type="InterPro" id="IPR036396">
    <property type="entry name" value="Cyt_P450_sf"/>
</dbReference>
<dbReference type="InterPro" id="IPR017972">
    <property type="entry name" value="Cyt_P450_CS"/>
</dbReference>
<evidence type="ECO:0000313" key="7">
    <source>
        <dbReference type="EMBL" id="KAK3331742.1"/>
    </source>
</evidence>
<dbReference type="GO" id="GO:0020037">
    <property type="term" value="F:heme binding"/>
    <property type="evidence" value="ECO:0007669"/>
    <property type="project" value="InterPro"/>
</dbReference>
<comment type="cofactor">
    <cofactor evidence="1 5">
        <name>heme</name>
        <dbReference type="ChEBI" id="CHEBI:30413"/>
    </cofactor>
</comment>
<evidence type="ECO:0000256" key="6">
    <source>
        <dbReference type="RuleBase" id="RU000461"/>
    </source>
</evidence>
<dbReference type="GO" id="GO:0005506">
    <property type="term" value="F:iron ion binding"/>
    <property type="evidence" value="ECO:0007669"/>
    <property type="project" value="InterPro"/>
</dbReference>
<feature type="binding site" description="axial binding residue" evidence="5">
    <location>
        <position position="457"/>
    </location>
    <ligand>
        <name>heme</name>
        <dbReference type="ChEBI" id="CHEBI:30413"/>
    </ligand>
    <ligandPart>
        <name>Fe</name>
        <dbReference type="ChEBI" id="CHEBI:18248"/>
    </ligandPart>
</feature>
<dbReference type="CDD" id="cd11058">
    <property type="entry name" value="CYP60B-like"/>
    <property type="match status" value="1"/>
</dbReference>
<sequence>MYLNPWVLEAGVAFRSAQLSIRNILLVLRYVVSIIHVLYFHPLAHYPGPKSWLLTRLPFARGLRHGTLIHRLRALHDTYGPVVRYGANELSFTDPQAWKDIYGFHGGPDRNFERDPRFYQAAPNGAPSILSAANDAHVSVRRLLAPAFSDSALKAQEHILHDYVALLMAKLHALAAASDPQPVNLANYFQFTTFDIAGDLMYGQSFGCLDREEYHVWLKVMTAFFKRLIIGASLVALAPWIRRWLPYLVPKKYQEQTRQRFAFTVERVGQQLAQGETPGRSDFMTHMVRTVGKTGFALQRPELDATFDVLASAGAETTATALTGTVEYLLRNPAALRRLQGEIRAGFKSPAAITVASTASLPYLAAVLNEGMRLCPPAPSMRPRVVPEGGAVVCGKWLPAGTSVGIPLWSTFRSAANFAQPDAFIPERWLEASQGGVELQPHEPRAFMPFSFGPRDCLGRALGWAEMRLILASLVWHFDMEDCSPPPGKTWEAQKVFVMWGLEPMMVQLRARHGVKS</sequence>
<dbReference type="Gene3D" id="1.10.630.10">
    <property type="entry name" value="Cytochrome P450"/>
    <property type="match status" value="1"/>
</dbReference>
<reference evidence="7" key="2">
    <citation type="submission" date="2023-06" db="EMBL/GenBank/DDBJ databases">
        <authorList>
            <consortium name="Lawrence Berkeley National Laboratory"/>
            <person name="Haridas S."/>
            <person name="Hensen N."/>
            <person name="Bonometti L."/>
            <person name="Westerberg I."/>
            <person name="Brannstrom I.O."/>
            <person name="Guillou S."/>
            <person name="Cros-Aarteil S."/>
            <person name="Calhoun S."/>
            <person name="Kuo A."/>
            <person name="Mondo S."/>
            <person name="Pangilinan J."/>
            <person name="Riley R."/>
            <person name="Labutti K."/>
            <person name="Andreopoulos B."/>
            <person name="Lipzen A."/>
            <person name="Chen C."/>
            <person name="Yanf M."/>
            <person name="Daum C."/>
            <person name="Ng V."/>
            <person name="Clum A."/>
            <person name="Steindorff A."/>
            <person name="Ohm R."/>
            <person name="Martin F."/>
            <person name="Silar P."/>
            <person name="Natvig D."/>
            <person name="Lalanne C."/>
            <person name="Gautier V."/>
            <person name="Ament-Velasquez S.L."/>
            <person name="Kruys A."/>
            <person name="Hutchinson M.I."/>
            <person name="Powell A.J."/>
            <person name="Barry K."/>
            <person name="Miller A.N."/>
            <person name="Grigoriev I.V."/>
            <person name="Debuchy R."/>
            <person name="Gladieux P."/>
            <person name="Thoren M.H."/>
            <person name="Johannesson H."/>
        </authorList>
    </citation>
    <scope>NUCLEOTIDE SEQUENCE</scope>
    <source>
        <strain evidence="7">SMH4131-1</strain>
    </source>
</reference>
<dbReference type="AlphaFoldDB" id="A0AAE0MGI6"/>
<evidence type="ECO:0000256" key="4">
    <source>
        <dbReference type="ARBA" id="ARBA00023004"/>
    </source>
</evidence>
<comment type="caution">
    <text evidence="7">The sequence shown here is derived from an EMBL/GenBank/DDBJ whole genome shotgun (WGS) entry which is preliminary data.</text>
</comment>
<keyword evidence="4 5" id="KW-0408">Iron</keyword>
<dbReference type="GO" id="GO:0004497">
    <property type="term" value="F:monooxygenase activity"/>
    <property type="evidence" value="ECO:0007669"/>
    <property type="project" value="UniProtKB-KW"/>
</dbReference>